<feature type="signal peptide" evidence="6">
    <location>
        <begin position="1"/>
        <end position="28"/>
    </location>
</feature>
<keyword evidence="4" id="KW-0496">Mitochondrion</keyword>
<dbReference type="OrthoDB" id="76305at2759"/>
<reference evidence="7 8" key="1">
    <citation type="submission" date="2020-06" db="EMBL/GenBank/DDBJ databases">
        <title>The yeast mating-type switching endonuclease HO is a domesticated member of an unorthodox homing genetic element family.</title>
        <authorList>
            <person name="Coughlan A.Y."/>
            <person name="Lombardi L."/>
            <person name="Braun-Galleani S."/>
            <person name="Martos A.R."/>
            <person name="Galeote V."/>
            <person name="Bigey F."/>
            <person name="Dequin S."/>
            <person name="Byrne K.P."/>
            <person name="Wolfe K.H."/>
        </authorList>
    </citation>
    <scope>NUCLEOTIDE SEQUENCE [LARGE SCALE GENOMIC DNA]</scope>
    <source>
        <strain evidence="7 8">CBS2947</strain>
    </source>
</reference>
<evidence type="ECO:0000256" key="3">
    <source>
        <dbReference type="ARBA" id="ARBA00022946"/>
    </source>
</evidence>
<sequence length="107" mass="12198">MSRASKITFTLSCLFTAATVVGVHFVQGLERETLHQGPIKDAQRTAARKQQRLQQQQNELDPAKERQKLANLTEHELQQELRKKYESIQPLSGQIITKDGEVLNDRS</sequence>
<proteinExistence type="inferred from homology"/>
<name>A0A7H9HTE1_9SACH</name>
<evidence type="ECO:0000256" key="2">
    <source>
        <dbReference type="ARBA" id="ARBA00008197"/>
    </source>
</evidence>
<dbReference type="AlphaFoldDB" id="A0A7H9HTE1"/>
<dbReference type="GO" id="GO:0005739">
    <property type="term" value="C:mitochondrion"/>
    <property type="evidence" value="ECO:0007669"/>
    <property type="project" value="UniProtKB-SubCell"/>
</dbReference>
<protein>
    <submittedName>
        <fullName evidence="7">Uncharacterized protein</fullName>
    </submittedName>
</protein>
<comment type="subcellular location">
    <subcellularLocation>
        <location evidence="1">Mitochondrion</location>
    </subcellularLocation>
</comment>
<feature type="chain" id="PRO_5028888867" evidence="6">
    <location>
        <begin position="29"/>
        <end position="107"/>
    </location>
</feature>
<evidence type="ECO:0000256" key="5">
    <source>
        <dbReference type="SAM" id="MobiDB-lite"/>
    </source>
</evidence>
<accession>A0A7H9HTE1</accession>
<dbReference type="EMBL" id="CP059270">
    <property type="protein sequence ID" value="QLQ80579.1"/>
    <property type="molecule type" value="Genomic_DNA"/>
</dbReference>
<evidence type="ECO:0000256" key="6">
    <source>
        <dbReference type="SAM" id="SignalP"/>
    </source>
</evidence>
<keyword evidence="6" id="KW-0732">Signal</keyword>
<dbReference type="Pfam" id="PF15786">
    <property type="entry name" value="PET117"/>
    <property type="match status" value="1"/>
</dbReference>
<dbReference type="InterPro" id="IPR031568">
    <property type="entry name" value="Pet117"/>
</dbReference>
<evidence type="ECO:0000256" key="4">
    <source>
        <dbReference type="ARBA" id="ARBA00023128"/>
    </source>
</evidence>
<dbReference type="GO" id="GO:0033617">
    <property type="term" value="P:mitochondrial respiratory chain complex IV assembly"/>
    <property type="evidence" value="ECO:0007669"/>
    <property type="project" value="TreeGrafter"/>
</dbReference>
<dbReference type="PANTHER" id="PTHR28163">
    <property type="entry name" value="PROTEIN PET117 HOMOLOG, MITOCHONDRIAL"/>
    <property type="match status" value="1"/>
</dbReference>
<evidence type="ECO:0000313" key="8">
    <source>
        <dbReference type="Proteomes" id="UP000510647"/>
    </source>
</evidence>
<organism evidence="7 8">
    <name type="scientific">Torulaspora globosa</name>
    <dbReference type="NCBI Taxonomy" id="48254"/>
    <lineage>
        <taxon>Eukaryota</taxon>
        <taxon>Fungi</taxon>
        <taxon>Dikarya</taxon>
        <taxon>Ascomycota</taxon>
        <taxon>Saccharomycotina</taxon>
        <taxon>Saccharomycetes</taxon>
        <taxon>Saccharomycetales</taxon>
        <taxon>Saccharomycetaceae</taxon>
        <taxon>Torulaspora</taxon>
    </lineage>
</organism>
<dbReference type="PANTHER" id="PTHR28163:SF1">
    <property type="entry name" value="PROTEIN PET117 HOMOLOG, MITOCHONDRIAL"/>
    <property type="match status" value="1"/>
</dbReference>
<gene>
    <name evidence="7" type="ORF">HG537_0D05800</name>
</gene>
<keyword evidence="3" id="KW-0809">Transit peptide</keyword>
<evidence type="ECO:0000256" key="1">
    <source>
        <dbReference type="ARBA" id="ARBA00004173"/>
    </source>
</evidence>
<comment type="similarity">
    <text evidence="2">Belongs to the PET117 family.</text>
</comment>
<evidence type="ECO:0000313" key="7">
    <source>
        <dbReference type="EMBL" id="QLQ80579.1"/>
    </source>
</evidence>
<keyword evidence="8" id="KW-1185">Reference proteome</keyword>
<feature type="region of interest" description="Disordered" evidence="5">
    <location>
        <begin position="36"/>
        <end position="63"/>
    </location>
</feature>
<dbReference type="Proteomes" id="UP000510647">
    <property type="component" value="Chromosome 4"/>
</dbReference>